<reference evidence="1" key="1">
    <citation type="submission" date="2019-04" db="EMBL/GenBank/DDBJ databases">
        <title>Sequencing of skin fungus with MAO and IRED activity.</title>
        <authorList>
            <person name="Marsaioli A.J."/>
            <person name="Bonatto J.M.C."/>
            <person name="Reis Junior O."/>
        </authorList>
    </citation>
    <scope>NUCLEOTIDE SEQUENCE</scope>
    <source>
        <strain evidence="1">28M1</strain>
    </source>
</reference>
<proteinExistence type="predicted"/>
<protein>
    <submittedName>
        <fullName evidence="1">Uncharacterized protein</fullName>
    </submittedName>
</protein>
<evidence type="ECO:0000313" key="2">
    <source>
        <dbReference type="Proteomes" id="UP000758155"/>
    </source>
</evidence>
<name>A0A9P4WKP6_9PLEO</name>
<organism evidence="1 2">
    <name type="scientific">Didymella heteroderae</name>
    <dbReference type="NCBI Taxonomy" id="1769908"/>
    <lineage>
        <taxon>Eukaryota</taxon>
        <taxon>Fungi</taxon>
        <taxon>Dikarya</taxon>
        <taxon>Ascomycota</taxon>
        <taxon>Pezizomycotina</taxon>
        <taxon>Dothideomycetes</taxon>
        <taxon>Pleosporomycetidae</taxon>
        <taxon>Pleosporales</taxon>
        <taxon>Pleosporineae</taxon>
        <taxon>Didymellaceae</taxon>
        <taxon>Didymella</taxon>
    </lineage>
</organism>
<comment type="caution">
    <text evidence="1">The sequence shown here is derived from an EMBL/GenBank/DDBJ whole genome shotgun (WGS) entry which is preliminary data.</text>
</comment>
<dbReference type="OrthoDB" id="5351220at2759"/>
<dbReference type="AlphaFoldDB" id="A0A9P4WKP6"/>
<evidence type="ECO:0000313" key="1">
    <source>
        <dbReference type="EMBL" id="KAF3035409.1"/>
    </source>
</evidence>
<keyword evidence="2" id="KW-1185">Reference proteome</keyword>
<dbReference type="EMBL" id="SWKV01000058">
    <property type="protein sequence ID" value="KAF3035409.1"/>
    <property type="molecule type" value="Genomic_DNA"/>
</dbReference>
<gene>
    <name evidence="1" type="ORF">E8E12_001806</name>
</gene>
<accession>A0A9P4WKP6</accession>
<sequence length="601" mass="66605">MSPSSSPEVDMRHPNRIGIPDLRPLPLTTTRLNHRPGPWLQVMVRISEILSEQTFAYNHVEVVKRHRDDENPDEALPCLLVTTDTSIPGQRDVWSRCAIEVYRLLRELDVNWGVEFIDAVTLSGEDIEPILDTDRSQIAAWERLSGAILEQICDTQYLSLEAGWVVSGNQDPQRRATIFISASDAEERVWDDILPHIKAEANPDFEVEVRYLATLSSTTSPVPEASSETRVGSSLQSAEIFDPRIMIGASIGCADDDRTATAGLRVRLSHAEVGDLGYFALTNHHVVAKGPLKDWPLQTPLLPTDPICMQGRAVMVSPSDGDTEALLDVWKGEVVTNQTKVAKEPWNPRWEQRLKAAQDEVVYLETKPSRTLGTVYASSGFRTIDNEVLGDSFSKQMSELKEPVLKEHQALSKAIAGRRLHWGLNWALIKLDPSRQMSAILPEGTDKVAIPHAAMVRHWRSIDPCAIYQVAKHGRMSKWTTGRMNAISSFLRLRQDFSSVVPMKMGKDSEDKSRFSDPILVYGILSNTPNREFIAPGDLGSVILNNQPDKDASVVGLGFCANNATNVSYMTPFDLLVKDIENVTGAIIIEPSNGGIATGMD</sequence>
<dbReference type="Proteomes" id="UP000758155">
    <property type="component" value="Unassembled WGS sequence"/>
</dbReference>